<evidence type="ECO:0000256" key="1">
    <source>
        <dbReference type="SAM" id="MobiDB-lite"/>
    </source>
</evidence>
<evidence type="ECO:0000313" key="3">
    <source>
        <dbReference type="EMBL" id="KEG00568.1"/>
    </source>
</evidence>
<dbReference type="InterPro" id="IPR006477">
    <property type="entry name" value="Yir_bir_cir"/>
</dbReference>
<feature type="transmembrane region" description="Helical" evidence="2">
    <location>
        <begin position="704"/>
        <end position="724"/>
    </location>
</feature>
<feature type="compositionally biased region" description="Polar residues" evidence="1">
    <location>
        <begin position="538"/>
        <end position="586"/>
    </location>
</feature>
<dbReference type="AlphaFoldDB" id="A0A081IA60"/>
<proteinExistence type="predicted"/>
<evidence type="ECO:0008006" key="5">
    <source>
        <dbReference type="Google" id="ProtNLM"/>
    </source>
</evidence>
<accession>A0A081IA60</accession>
<feature type="compositionally biased region" description="Polar residues" evidence="1">
    <location>
        <begin position="313"/>
        <end position="335"/>
    </location>
</feature>
<keyword evidence="2" id="KW-0472">Membrane</keyword>
<reference evidence="3 4" key="1">
    <citation type="submission" date="2013-02" db="EMBL/GenBank/DDBJ databases">
        <title>The Genome Sequence of Plasmodium vinckei vinckei.</title>
        <authorList>
            <consortium name="The Broad Institute Genome Sequencing Platform"/>
            <consortium name="The Broad Institute Genome Sequencing Center for Infectious Disease"/>
            <person name="Neafsey D."/>
            <person name="Cheeseman I."/>
            <person name="Volkman S."/>
            <person name="Adams J."/>
            <person name="Walker B."/>
            <person name="Young S.K."/>
            <person name="Zeng Q."/>
            <person name="Gargeya S."/>
            <person name="Fitzgerald M."/>
            <person name="Haas B."/>
            <person name="Abouelleil A."/>
            <person name="Alvarado L."/>
            <person name="Arachchi H.M."/>
            <person name="Berlin A.M."/>
            <person name="Chapman S.B."/>
            <person name="Dewar J."/>
            <person name="Goldberg J."/>
            <person name="Griggs A."/>
            <person name="Gujja S."/>
            <person name="Hansen M."/>
            <person name="Howarth C."/>
            <person name="Imamovic A."/>
            <person name="Larimer J."/>
            <person name="McCowan C."/>
            <person name="Murphy C."/>
            <person name="Neiman D."/>
            <person name="Pearson M."/>
            <person name="Priest M."/>
            <person name="Roberts A."/>
            <person name="Saif S."/>
            <person name="Shea T."/>
            <person name="Sisk P."/>
            <person name="Sykes S."/>
            <person name="Wortman J."/>
            <person name="Nusbaum C."/>
            <person name="Birren B."/>
        </authorList>
    </citation>
    <scope>NUCLEOTIDE SEQUENCE [LARGE SCALE GENOMIC DNA]</scope>
    <source>
        <strain evidence="4">vinckei</strain>
    </source>
</reference>
<keyword evidence="2" id="KW-1133">Transmembrane helix</keyword>
<name>A0A081IA60_PLAVN</name>
<dbReference type="Proteomes" id="UP000030681">
    <property type="component" value="Unassembled WGS sequence"/>
</dbReference>
<feature type="compositionally biased region" description="Gly residues" evidence="1">
    <location>
        <begin position="392"/>
        <end position="418"/>
    </location>
</feature>
<dbReference type="EMBL" id="KL446956">
    <property type="protein sequence ID" value="KEG00568.1"/>
    <property type="molecule type" value="Genomic_DNA"/>
</dbReference>
<evidence type="ECO:0000313" key="4">
    <source>
        <dbReference type="Proteomes" id="UP000030681"/>
    </source>
</evidence>
<feature type="transmembrane region" description="Helical" evidence="2">
    <location>
        <begin position="626"/>
        <end position="644"/>
    </location>
</feature>
<dbReference type="Pfam" id="PF06022">
    <property type="entry name" value="Cir_Bir_Yir"/>
    <property type="match status" value="1"/>
</dbReference>
<feature type="compositionally biased region" description="Acidic residues" evidence="1">
    <location>
        <begin position="277"/>
        <end position="310"/>
    </location>
</feature>
<dbReference type="SUPFAM" id="SSF48371">
    <property type="entry name" value="ARM repeat"/>
    <property type="match status" value="1"/>
</dbReference>
<protein>
    <recommendedName>
        <fullName evidence="5">PIR protein CIR protein</fullName>
    </recommendedName>
</protein>
<sequence>MESCNTFSDIDKLFIDYETNDEQFNDSYGSYNNYCPVKNGSKRCETDFEKLSAISGHAYVELTKNKKVDLESENELSADFLVMELSHILYKLSKDPNLSIKDAFENYLGKPMGGFNHWSILYNKKYFMGSNIGIMSGFYFLFKQICETINTYEKPVVQQYEYIYSFTQCYMMYTILYNIVSRCGPYLRLLDHLKTIYNEFIDTVIKNNDNDQDLRSKLIKLSPIDKAMFGSEFNTKGCKKLHNKLDKTTPKFITVVNKMLEDDEKRKNGEGSQSAEDKDDDDLDLDEEEDGFELDEEEDDFELDEEEDGYDLQNTSQGTPPVSAPGQQQPPQSHSEPTKPVPTPSGASSSIPDNGGDTTGSKDKVVDDTPIQENTKGSEQTDTGDGQDDKGGQVGGSNGDQGSQEGLGGSGDRPGNGPGNDPVEKGPHSTSGDPVDTGKSFFRIVLKGIDKLNTGLKFFEKHKNKITEAKETINNLYNTSMSNIKTAYDNSREILNSIIDNISNQPEKVDMTSTLDGNKLGSGGTGAGPPTPNGSSTLQKDSPQTPSGTPHTSLPSQNPKEQTNASQLPQGPSGNQSSDQNHQGGSKISVVNPMVKPGNSGTEVKGNGTTGIGDIYILKEYKQIEISIIVLLISIALAIMYKYLSYGWRKKLKRKKTIKKVINSIEGKRPVQIIIKSSIHKKQTKKSINSVHRKKPPLLNIYKLMQADPIPFINLFFLLIFFVYKRKLNYLEL</sequence>
<keyword evidence="2" id="KW-0812">Transmembrane</keyword>
<organism evidence="3 4">
    <name type="scientific">Plasmodium vinckei vinckei</name>
    <dbReference type="NCBI Taxonomy" id="54757"/>
    <lineage>
        <taxon>Eukaryota</taxon>
        <taxon>Sar</taxon>
        <taxon>Alveolata</taxon>
        <taxon>Apicomplexa</taxon>
        <taxon>Aconoidasida</taxon>
        <taxon>Haemosporida</taxon>
        <taxon>Plasmodiidae</taxon>
        <taxon>Plasmodium</taxon>
        <taxon>Plasmodium (Vinckeia)</taxon>
    </lineage>
</organism>
<feature type="region of interest" description="Disordered" evidence="1">
    <location>
        <begin position="509"/>
        <end position="605"/>
    </location>
</feature>
<gene>
    <name evidence="3" type="ORF">YYE_04752</name>
</gene>
<feature type="region of interest" description="Disordered" evidence="1">
    <location>
        <begin position="263"/>
        <end position="437"/>
    </location>
</feature>
<dbReference type="InterPro" id="IPR016024">
    <property type="entry name" value="ARM-type_fold"/>
</dbReference>
<evidence type="ECO:0000256" key="2">
    <source>
        <dbReference type="SAM" id="Phobius"/>
    </source>
</evidence>